<dbReference type="InterPro" id="IPR006059">
    <property type="entry name" value="SBP"/>
</dbReference>
<dbReference type="OrthoDB" id="355435at2"/>
<dbReference type="STRING" id="159291.SAMN05920897_11212"/>
<dbReference type="PANTHER" id="PTHR43649">
    <property type="entry name" value="ARABINOSE-BINDING PROTEIN-RELATED"/>
    <property type="match status" value="1"/>
</dbReference>
<comment type="function">
    <text evidence="5">Part of a binding-protein-dependent transport system for a sugar.</text>
</comment>
<dbReference type="PANTHER" id="PTHR43649:SF28">
    <property type="entry name" value="BINDING PROTEIN COMPONENT OF ABC SUGAR TRANSPORTER-RELATED"/>
    <property type="match status" value="1"/>
</dbReference>
<organism evidence="8 9">
    <name type="scientific">Alkalispirochaeta americana</name>
    <dbReference type="NCBI Taxonomy" id="159291"/>
    <lineage>
        <taxon>Bacteria</taxon>
        <taxon>Pseudomonadati</taxon>
        <taxon>Spirochaetota</taxon>
        <taxon>Spirochaetia</taxon>
        <taxon>Spirochaetales</taxon>
        <taxon>Spirochaetaceae</taxon>
        <taxon>Alkalispirochaeta</taxon>
    </lineage>
</organism>
<dbReference type="SUPFAM" id="SSF53850">
    <property type="entry name" value="Periplasmic binding protein-like II"/>
    <property type="match status" value="1"/>
</dbReference>
<accession>A0A1N6UC05</accession>
<keyword evidence="9" id="KW-1185">Reference proteome</keyword>
<name>A0A1N6UC05_9SPIO</name>
<dbReference type="EMBL" id="FTMS01000012">
    <property type="protein sequence ID" value="SIQ63208.1"/>
    <property type="molecule type" value="Genomic_DNA"/>
</dbReference>
<dbReference type="Gene3D" id="3.40.190.10">
    <property type="entry name" value="Periplasmic binding protein-like II"/>
    <property type="match status" value="1"/>
</dbReference>
<comment type="subcellular location">
    <subcellularLocation>
        <location evidence="1">Periplasm</location>
    </subcellularLocation>
</comment>
<evidence type="ECO:0000313" key="9">
    <source>
        <dbReference type="Proteomes" id="UP000186400"/>
    </source>
</evidence>
<keyword evidence="4 7" id="KW-0732">Signal</keyword>
<sequence length="420" mass="45722">MKKIAMVGLALVVATTLFAGGGRESRTAEGSVGLTLGSWRTDDVQQINRLIAAFNEEHPNIAIRFDPTNPPDYNATLRLQLESGTGPDIFYARSYATGQDLFADGYMLDLSDQAFIAAAYDEGARDPWQTPDGKQFAMPLMAVSHGVYYNVDLFNDLGITPPETWQELLETARKIADAGYIPIANGLADEWDITEVLWMNIAPAFLGGRDARLAYEAGTRPFNDRAMESVFSAVASLEPFLPRGYEAISYNDSKALFLLGEAAMWFDGSWTVSEFEASNPDFTWSVFAPPPPAGATPHITFHPDAGIAVNPASPNVEAALTFLEWLSGPRASAVLGNELAGFFPMVKNPPALENEKANAFLQLNEGRELDVRFPWPRLMSGDPSAYSLIQQGSTGVITGRITPSEAARALHQGVTSWYTP</sequence>
<evidence type="ECO:0000256" key="6">
    <source>
        <dbReference type="ARBA" id="ARBA00049753"/>
    </source>
</evidence>
<evidence type="ECO:0000256" key="2">
    <source>
        <dbReference type="ARBA" id="ARBA00008520"/>
    </source>
</evidence>
<protein>
    <recommendedName>
        <fullName evidence="6">Probable sugar-binding periplasmic protein</fullName>
    </recommendedName>
</protein>
<reference evidence="8 9" key="1">
    <citation type="submission" date="2017-01" db="EMBL/GenBank/DDBJ databases">
        <authorList>
            <person name="Mah S.A."/>
            <person name="Swanson W.J."/>
            <person name="Moy G.W."/>
            <person name="Vacquier V.D."/>
        </authorList>
    </citation>
    <scope>NUCLEOTIDE SEQUENCE [LARGE SCALE GENOMIC DNA]</scope>
    <source>
        <strain evidence="8 9">ASpG1</strain>
    </source>
</reference>
<evidence type="ECO:0000256" key="3">
    <source>
        <dbReference type="ARBA" id="ARBA00022448"/>
    </source>
</evidence>
<dbReference type="Pfam" id="PF01547">
    <property type="entry name" value="SBP_bac_1"/>
    <property type="match status" value="1"/>
</dbReference>
<dbReference type="GO" id="GO:0042597">
    <property type="term" value="C:periplasmic space"/>
    <property type="evidence" value="ECO:0007669"/>
    <property type="project" value="UniProtKB-SubCell"/>
</dbReference>
<keyword evidence="3" id="KW-0813">Transport</keyword>
<evidence type="ECO:0000313" key="8">
    <source>
        <dbReference type="EMBL" id="SIQ63208.1"/>
    </source>
</evidence>
<dbReference type="Proteomes" id="UP000186400">
    <property type="component" value="Unassembled WGS sequence"/>
</dbReference>
<evidence type="ECO:0000256" key="7">
    <source>
        <dbReference type="SAM" id="SignalP"/>
    </source>
</evidence>
<feature type="signal peptide" evidence="7">
    <location>
        <begin position="1"/>
        <end position="19"/>
    </location>
</feature>
<evidence type="ECO:0000256" key="5">
    <source>
        <dbReference type="ARBA" id="ARBA00049629"/>
    </source>
</evidence>
<evidence type="ECO:0000256" key="4">
    <source>
        <dbReference type="ARBA" id="ARBA00022729"/>
    </source>
</evidence>
<comment type="similarity">
    <text evidence="2">Belongs to the bacterial solute-binding protein 1 family.</text>
</comment>
<dbReference type="AlphaFoldDB" id="A0A1N6UC05"/>
<feature type="chain" id="PRO_5013065838" description="Probable sugar-binding periplasmic protein" evidence="7">
    <location>
        <begin position="20"/>
        <end position="420"/>
    </location>
</feature>
<gene>
    <name evidence="8" type="ORF">SAMN05920897_11212</name>
</gene>
<evidence type="ECO:0000256" key="1">
    <source>
        <dbReference type="ARBA" id="ARBA00004418"/>
    </source>
</evidence>
<proteinExistence type="inferred from homology"/>
<dbReference type="InterPro" id="IPR050490">
    <property type="entry name" value="Bact_solute-bd_prot1"/>
</dbReference>
<dbReference type="RefSeq" id="WP_076489112.1">
    <property type="nucleotide sequence ID" value="NZ_FTMS01000012.1"/>
</dbReference>